<keyword evidence="1" id="KW-0472">Membrane</keyword>
<organism evidence="2 3">
    <name type="scientific">Clostridium niameyense</name>
    <dbReference type="NCBI Taxonomy" id="1622073"/>
    <lineage>
        <taxon>Bacteria</taxon>
        <taxon>Bacillati</taxon>
        <taxon>Bacillota</taxon>
        <taxon>Clostridia</taxon>
        <taxon>Eubacteriales</taxon>
        <taxon>Clostridiaceae</taxon>
        <taxon>Clostridium</taxon>
    </lineage>
</organism>
<dbReference type="EMBL" id="SXDP01000002">
    <property type="protein sequence ID" value="NEZ46328.1"/>
    <property type="molecule type" value="Genomic_DNA"/>
</dbReference>
<comment type="caution">
    <text evidence="2">The sequence shown here is derived from an EMBL/GenBank/DDBJ whole genome shotgun (WGS) entry which is preliminary data.</text>
</comment>
<dbReference type="Proteomes" id="UP000473885">
    <property type="component" value="Unassembled WGS sequence"/>
</dbReference>
<dbReference type="RefSeq" id="WP_050607620.1">
    <property type="nucleotide sequence ID" value="NZ_CABKUB010000006.1"/>
</dbReference>
<feature type="transmembrane region" description="Helical" evidence="1">
    <location>
        <begin position="12"/>
        <end position="35"/>
    </location>
</feature>
<evidence type="ECO:0000313" key="3">
    <source>
        <dbReference type="Proteomes" id="UP000473885"/>
    </source>
</evidence>
<protein>
    <submittedName>
        <fullName evidence="2">Type II secretion system protein</fullName>
    </submittedName>
</protein>
<evidence type="ECO:0000256" key="1">
    <source>
        <dbReference type="SAM" id="Phobius"/>
    </source>
</evidence>
<reference evidence="2 3" key="1">
    <citation type="submission" date="2019-04" db="EMBL/GenBank/DDBJ databases">
        <title>Genome sequencing of Clostridium botulinum Groups I-IV and Clostridium butyricum.</title>
        <authorList>
            <person name="Brunt J."/>
            <person name="Van Vliet A.H.M."/>
            <person name="Stringer S.C."/>
            <person name="Carter A.T."/>
            <person name="Peck M.W."/>
        </authorList>
    </citation>
    <scope>NUCLEOTIDE SEQUENCE [LARGE SCALE GENOMIC DNA]</scope>
    <source>
        <strain evidence="2 3">IFR 18/094</strain>
    </source>
</reference>
<dbReference type="OrthoDB" id="1926973at2"/>
<evidence type="ECO:0000313" key="2">
    <source>
        <dbReference type="EMBL" id="NEZ46328.1"/>
    </source>
</evidence>
<sequence>MYAKTLKGRSKKGFTILEVILYISIYTILLSFVVINIEGNKKITNDIKTKEFSTSILNLINSSRNFCKGNNMGGYIYFNIEDRNINFYMTSEKVYGIRVPKGFNIMETNSSKLNSIYIDNNGMIADACTIKFKDKMNKIHKITICVGSSYVQIKE</sequence>
<dbReference type="AlphaFoldDB" id="A0A6M0RAS8"/>
<name>A0A6M0RAS8_9CLOT</name>
<keyword evidence="1" id="KW-0812">Transmembrane</keyword>
<keyword evidence="3" id="KW-1185">Reference proteome</keyword>
<proteinExistence type="predicted"/>
<gene>
    <name evidence="2" type="ORF">FDF74_03765</name>
</gene>
<keyword evidence="1" id="KW-1133">Transmembrane helix</keyword>
<accession>A0A6M0RAS8</accession>